<protein>
    <submittedName>
        <fullName evidence="1">Uncharacterized protein</fullName>
    </submittedName>
</protein>
<evidence type="ECO:0000313" key="2">
    <source>
        <dbReference type="Proteomes" id="UP000521227"/>
    </source>
</evidence>
<dbReference type="EMBL" id="JACHIJ010000005">
    <property type="protein sequence ID" value="MBB5053516.1"/>
    <property type="molecule type" value="Genomic_DNA"/>
</dbReference>
<sequence length="550" mass="62824">MHKLAKEIVATKCRLNLPEVRAEFNGEVVVLHKAGLVRFDSAVVEAQHLKTIVPDLYAQRAGHRLLVEIYVTHACDELKRIELKNQGIAAIEIDLSRLLRNSSRSDVEEAVLEKAGRHWLFHPKIDAEVEAMRTRHQAKLDVQRLRFEKEVTDCLQRYDAGLKELASRKVEPSDEDAEFFRIGLGAHIGCPVGGAGGFRVTEREWQFALLRTFLPKDAERSSYRHKALFDWLKKQKFTRADFDYIRPELEDAARGRNDQFRSPYRAVEAYLDKLVERGILQKHRSYWLSKSVFDGLLDLRASDQRKASRRTNLTGRIERILASLPDQESGDLTADEWLKLPQDGGLSFDAAIEADDGTFDEMVAPLHKIEAMMFRNGMSVLQALRLPIEREQERQVNARKLEAEAKGLAKAESLRLAMDGRRQRIQSTASAHGGEWTLWIQTAHLFLNGKTPLEAAIEGEDGMNHALALLRDAVDKRARERSKAEEIHRWRITLEREVFTILGSAAQPFLNSPYSLGPNGRKFRPRDHCVSEATFRECVDLAKEVLKKRR</sequence>
<gene>
    <name evidence="1" type="ORF">HNQ36_003516</name>
</gene>
<evidence type="ECO:0000313" key="1">
    <source>
        <dbReference type="EMBL" id="MBB5053516.1"/>
    </source>
</evidence>
<dbReference type="RefSeq" id="WP_056296696.1">
    <property type="nucleotide sequence ID" value="NZ_JACHIJ010000005.1"/>
</dbReference>
<proteinExistence type="predicted"/>
<comment type="caution">
    <text evidence="1">The sequence shown here is derived from an EMBL/GenBank/DDBJ whole genome shotgun (WGS) entry which is preliminary data.</text>
</comment>
<dbReference type="Proteomes" id="UP000521227">
    <property type="component" value="Unassembled WGS sequence"/>
</dbReference>
<dbReference type="AlphaFoldDB" id="A0A840N9Y3"/>
<name>A0A840N9Y3_9BRAD</name>
<accession>A0A840N9Y3</accession>
<reference evidence="1 2" key="1">
    <citation type="submission" date="2020-08" db="EMBL/GenBank/DDBJ databases">
        <title>Genomic Encyclopedia of Type Strains, Phase IV (KMG-IV): sequencing the most valuable type-strain genomes for metagenomic binning, comparative biology and taxonomic classification.</title>
        <authorList>
            <person name="Goeker M."/>
        </authorList>
    </citation>
    <scope>NUCLEOTIDE SEQUENCE [LARGE SCALE GENOMIC DNA]</scope>
    <source>
        <strain evidence="1 2">DSM 17498</strain>
    </source>
</reference>
<organism evidence="1 2">
    <name type="scientific">Afipia massiliensis</name>
    <dbReference type="NCBI Taxonomy" id="211460"/>
    <lineage>
        <taxon>Bacteria</taxon>
        <taxon>Pseudomonadati</taxon>
        <taxon>Pseudomonadota</taxon>
        <taxon>Alphaproteobacteria</taxon>
        <taxon>Hyphomicrobiales</taxon>
        <taxon>Nitrobacteraceae</taxon>
        <taxon>Afipia</taxon>
    </lineage>
</organism>